<accession>A0A327ZLJ5</accession>
<feature type="domain" description="Pyridoxamine 5'-phosphate oxidase N-terminal" evidence="1">
    <location>
        <begin position="5"/>
        <end position="135"/>
    </location>
</feature>
<protein>
    <submittedName>
        <fullName evidence="2">Pyridoxamine 5'-phosphate oxidase</fullName>
    </submittedName>
</protein>
<dbReference type="InterPro" id="IPR011576">
    <property type="entry name" value="Pyridox_Oxase_N"/>
</dbReference>
<dbReference type="OrthoDB" id="9788889at2"/>
<dbReference type="AlphaFoldDB" id="A0A327ZLJ5"/>
<organism evidence="2 3">
    <name type="scientific">Actinoplanes lutulentus</name>
    <dbReference type="NCBI Taxonomy" id="1287878"/>
    <lineage>
        <taxon>Bacteria</taxon>
        <taxon>Bacillati</taxon>
        <taxon>Actinomycetota</taxon>
        <taxon>Actinomycetes</taxon>
        <taxon>Micromonosporales</taxon>
        <taxon>Micromonosporaceae</taxon>
        <taxon>Actinoplanes</taxon>
    </lineage>
</organism>
<dbReference type="Pfam" id="PF01243">
    <property type="entry name" value="PNPOx_N"/>
    <property type="match status" value="1"/>
</dbReference>
<comment type="caution">
    <text evidence="2">The sequence shown here is derived from an EMBL/GenBank/DDBJ whole genome shotgun (WGS) entry which is preliminary data.</text>
</comment>
<name>A0A327ZLJ5_9ACTN</name>
<dbReference type="InterPro" id="IPR012349">
    <property type="entry name" value="Split_barrel_FMN-bd"/>
</dbReference>
<dbReference type="EMBL" id="QLMJ01000001">
    <property type="protein sequence ID" value="RAK43340.1"/>
    <property type="molecule type" value="Genomic_DNA"/>
</dbReference>
<dbReference type="RefSeq" id="WP_111647108.1">
    <property type="nucleotide sequence ID" value="NZ_JACHWI010000001.1"/>
</dbReference>
<dbReference type="Gene3D" id="2.30.110.10">
    <property type="entry name" value="Electron Transport, Fmn-binding Protein, Chain A"/>
    <property type="match status" value="1"/>
</dbReference>
<gene>
    <name evidence="2" type="ORF">B0I29_101470</name>
</gene>
<evidence type="ECO:0000259" key="1">
    <source>
        <dbReference type="Pfam" id="PF01243"/>
    </source>
</evidence>
<dbReference type="SUPFAM" id="SSF50475">
    <property type="entry name" value="FMN-binding split barrel"/>
    <property type="match status" value="1"/>
</dbReference>
<evidence type="ECO:0000313" key="3">
    <source>
        <dbReference type="Proteomes" id="UP000249341"/>
    </source>
</evidence>
<evidence type="ECO:0000313" key="2">
    <source>
        <dbReference type="EMBL" id="RAK43340.1"/>
    </source>
</evidence>
<reference evidence="2 3" key="1">
    <citation type="submission" date="2018-06" db="EMBL/GenBank/DDBJ databases">
        <title>Genomic Encyclopedia of Type Strains, Phase III (KMG-III): the genomes of soil and plant-associated and newly described type strains.</title>
        <authorList>
            <person name="Whitman W."/>
        </authorList>
    </citation>
    <scope>NUCLEOTIDE SEQUENCE [LARGE SCALE GENOMIC DNA]</scope>
    <source>
        <strain evidence="2 3">CGMCC 4.7090</strain>
    </source>
</reference>
<sequence length="153" mass="16555">MTDEMTAKARAILDTTRYAVLGTATPTGEPWVSPVYFVNDGLTTLLWLSRPTSHHSLLIAENSRIAVTVFDSTVVMGGATAFYARARAALCPTADLPAQLEAFSTRSAAVGFPTWRPDQVTGDAPLRLYRAVVTEAWLLPAEAGPERRIPLPL</sequence>
<proteinExistence type="predicted"/>
<keyword evidence="3" id="KW-1185">Reference proteome</keyword>
<dbReference type="Proteomes" id="UP000249341">
    <property type="component" value="Unassembled WGS sequence"/>
</dbReference>